<gene>
    <name evidence="3" type="ORF">MGAL_10B058056</name>
</gene>
<organism evidence="3 4">
    <name type="scientific">Mytilus galloprovincialis</name>
    <name type="common">Mediterranean mussel</name>
    <dbReference type="NCBI Taxonomy" id="29158"/>
    <lineage>
        <taxon>Eukaryota</taxon>
        <taxon>Metazoa</taxon>
        <taxon>Spiralia</taxon>
        <taxon>Lophotrochozoa</taxon>
        <taxon>Mollusca</taxon>
        <taxon>Bivalvia</taxon>
        <taxon>Autobranchia</taxon>
        <taxon>Pteriomorphia</taxon>
        <taxon>Mytilida</taxon>
        <taxon>Mytiloidea</taxon>
        <taxon>Mytilidae</taxon>
        <taxon>Mytilinae</taxon>
        <taxon>Mytilus</taxon>
    </lineage>
</organism>
<comment type="caution">
    <text evidence="3">The sequence shown here is derived from an EMBL/GenBank/DDBJ whole genome shotgun (WGS) entry which is preliminary data.</text>
</comment>
<dbReference type="InterPro" id="IPR052925">
    <property type="entry name" value="Phage_Integrase-like_Recomb"/>
</dbReference>
<evidence type="ECO:0000256" key="1">
    <source>
        <dbReference type="ARBA" id="ARBA00023125"/>
    </source>
</evidence>
<dbReference type="InterPro" id="IPR010998">
    <property type="entry name" value="Integrase_recombinase_N"/>
</dbReference>
<dbReference type="Proteomes" id="UP000596742">
    <property type="component" value="Unassembled WGS sequence"/>
</dbReference>
<dbReference type="PROSITE" id="PS51900">
    <property type="entry name" value="CB"/>
    <property type="match status" value="1"/>
</dbReference>
<dbReference type="AlphaFoldDB" id="A0A8B6E6R2"/>
<dbReference type="SUPFAM" id="SSF47823">
    <property type="entry name" value="lambda integrase-like, N-terminal domain"/>
    <property type="match status" value="1"/>
</dbReference>
<name>A0A8B6E6R2_MYTGA</name>
<dbReference type="EMBL" id="UYJE01004696">
    <property type="protein sequence ID" value="VDI30544.1"/>
    <property type="molecule type" value="Genomic_DNA"/>
</dbReference>
<dbReference type="PANTHER" id="PTHR34605:SF4">
    <property type="entry name" value="DNA ADENINE METHYLTRANSFERASE"/>
    <property type="match status" value="1"/>
</dbReference>
<evidence type="ECO:0000259" key="2">
    <source>
        <dbReference type="PROSITE" id="PS51900"/>
    </source>
</evidence>
<dbReference type="GO" id="GO:0003677">
    <property type="term" value="F:DNA binding"/>
    <property type="evidence" value="ECO:0007669"/>
    <property type="project" value="UniProtKB-KW"/>
</dbReference>
<reference evidence="3" key="1">
    <citation type="submission" date="2018-11" db="EMBL/GenBank/DDBJ databases">
        <authorList>
            <person name="Alioto T."/>
            <person name="Alioto T."/>
        </authorList>
    </citation>
    <scope>NUCLEOTIDE SEQUENCE</scope>
</reference>
<sequence>MSWDSYLVLESKSFVISELKFWLDNIANVNFKTLNQYSQSHVMVYSDASSIAAGACTVELENIFRVGRWKQNSDISDELSTLKARLPEYCLSSRSLNTRKKYQYAFNAFCKWTKIHNITPLPSSDYTVSLYLIHISQNAKSASKINEVIYAISWAHKLAGFNNPCTSELVTFVNEGAQRKLGHFITKKDPITPDILRKIVHTYGHLNSNLKDLRTVLYVFIKLCRFFKVFRTS</sequence>
<evidence type="ECO:0000313" key="4">
    <source>
        <dbReference type="Proteomes" id="UP000596742"/>
    </source>
</evidence>
<keyword evidence="4" id="KW-1185">Reference proteome</keyword>
<keyword evidence="1" id="KW-0238">DNA-binding</keyword>
<evidence type="ECO:0000313" key="3">
    <source>
        <dbReference type="EMBL" id="VDI30544.1"/>
    </source>
</evidence>
<dbReference type="PANTHER" id="PTHR34605">
    <property type="entry name" value="PHAGE_INTEGRASE DOMAIN-CONTAINING PROTEIN"/>
    <property type="match status" value="1"/>
</dbReference>
<dbReference type="OrthoDB" id="6153853at2759"/>
<accession>A0A8B6E6R2</accession>
<feature type="domain" description="Core-binding (CB)" evidence="2">
    <location>
        <begin position="77"/>
        <end position="159"/>
    </location>
</feature>
<dbReference type="Gene3D" id="1.10.150.130">
    <property type="match status" value="1"/>
</dbReference>
<proteinExistence type="predicted"/>
<protein>
    <recommendedName>
        <fullName evidence="2">Core-binding (CB) domain-containing protein</fullName>
    </recommendedName>
</protein>
<dbReference type="InterPro" id="IPR044068">
    <property type="entry name" value="CB"/>
</dbReference>